<proteinExistence type="predicted"/>
<feature type="region of interest" description="Disordered" evidence="2">
    <location>
        <begin position="615"/>
        <end position="664"/>
    </location>
</feature>
<protein>
    <recommendedName>
        <fullName evidence="5">RING finger domain-containing protein</fullName>
    </recommendedName>
</protein>
<feature type="region of interest" description="Disordered" evidence="2">
    <location>
        <begin position="154"/>
        <end position="177"/>
    </location>
</feature>
<feature type="compositionally biased region" description="Basic residues" evidence="2">
    <location>
        <begin position="479"/>
        <end position="495"/>
    </location>
</feature>
<sequence>MDNPRVNVNDADVPPPPYSETDIYSNSGIHPSTASTTPHTGLTPWDDTSSTGEVVYTPPLTPRTSSNTHLESQRPAQDLGAAAYFDLRPPPPSPPTDTLVRIFKIKSASVPDDLPHENEWTAKDVTAQDWATFLNFLLPDHTTRENEVVIQRKLRSEARGETSSTSGRSQAETQLEQMRENGVATARSRSEIEATVQQWNEGFFGPRGMNVRLELETDVPGAWGPKFEHFEQQREQPSQRHQGDNNPSGVGNLSIGSHGIRYGDTMVLDSNGMNISSLTMDNEGISMGKKGQPSGTAAPSQTNFAGLGGQTGRRGTAGPTRPSWTFGGRSGWDRSRRDRRDYHHGDYDRHHDRNDWHYGHDGWRDREDRGRRWCPDRKDRHDRSQSVSSISSDSSSSSESSIGSLPDYEDIKDHQLPLYAERLQAWASRPEQVRTKSDIKALKAELKSVPKGPVDPNFSRKALKGQIKGLQTSWKAIKRAQRQNRKAYRRERRMQRKAEKRECRNRRREMKRAHKEHRRHGRPFHASPAAPPGPPGLLVSPAPPAPPGPTAGPNPPPWTHNWPRGCTGPSQRSSFFFGPDGPLGEQGPFGPHGPLGAASRGGLFSRGGWDSWDGGRSRGCRVPGASQSSASCARPRNTPGAWPGEDYDSGTASHAPPPGPVAAAKYKAAERIEAEMSDLVTRAADAKEGKGAMEKEIEALSEKLELVRMEADEAYARELAE</sequence>
<organism evidence="3 4">
    <name type="scientific">Metarhizium rileyi (strain RCEF 4871)</name>
    <name type="common">Nomuraea rileyi</name>
    <dbReference type="NCBI Taxonomy" id="1649241"/>
    <lineage>
        <taxon>Eukaryota</taxon>
        <taxon>Fungi</taxon>
        <taxon>Dikarya</taxon>
        <taxon>Ascomycota</taxon>
        <taxon>Pezizomycotina</taxon>
        <taxon>Sordariomycetes</taxon>
        <taxon>Hypocreomycetidae</taxon>
        <taxon>Hypocreales</taxon>
        <taxon>Clavicipitaceae</taxon>
        <taxon>Metarhizium</taxon>
    </lineage>
</organism>
<keyword evidence="1" id="KW-0175">Coiled coil</keyword>
<name>A0A5C6GQH6_METRR</name>
<feature type="compositionally biased region" description="Low complexity" evidence="2">
    <location>
        <begin position="1"/>
        <end position="12"/>
    </location>
</feature>
<evidence type="ECO:0000256" key="1">
    <source>
        <dbReference type="SAM" id="Coils"/>
    </source>
</evidence>
<evidence type="ECO:0000313" key="3">
    <source>
        <dbReference type="EMBL" id="TWU79271.1"/>
    </source>
</evidence>
<evidence type="ECO:0008006" key="5">
    <source>
        <dbReference type="Google" id="ProtNLM"/>
    </source>
</evidence>
<evidence type="ECO:0000313" key="4">
    <source>
        <dbReference type="Proteomes" id="UP000317257"/>
    </source>
</evidence>
<dbReference type="Proteomes" id="UP000317257">
    <property type="component" value="Unassembled WGS sequence"/>
</dbReference>
<feature type="region of interest" description="Disordered" evidence="2">
    <location>
        <begin position="367"/>
        <end position="408"/>
    </location>
</feature>
<feature type="region of interest" description="Disordered" evidence="2">
    <location>
        <begin position="230"/>
        <end position="257"/>
    </location>
</feature>
<feature type="compositionally biased region" description="Low complexity" evidence="2">
    <location>
        <begin position="385"/>
        <end position="404"/>
    </location>
</feature>
<feature type="compositionally biased region" description="Polar residues" evidence="2">
    <location>
        <begin position="244"/>
        <end position="255"/>
    </location>
</feature>
<feature type="compositionally biased region" description="Polar residues" evidence="2">
    <location>
        <begin position="161"/>
        <end position="176"/>
    </location>
</feature>
<gene>
    <name evidence="3" type="ORF">ED733_009044</name>
</gene>
<feature type="compositionally biased region" description="Basic and acidic residues" evidence="2">
    <location>
        <begin position="230"/>
        <end position="243"/>
    </location>
</feature>
<feature type="compositionally biased region" description="Polar residues" evidence="2">
    <location>
        <begin position="293"/>
        <end position="304"/>
    </location>
</feature>
<feature type="compositionally biased region" description="Polar residues" evidence="2">
    <location>
        <begin position="22"/>
        <end position="52"/>
    </location>
</feature>
<feature type="compositionally biased region" description="Basic and acidic residues" evidence="2">
    <location>
        <begin position="367"/>
        <end position="384"/>
    </location>
</feature>
<feature type="region of interest" description="Disordered" evidence="2">
    <location>
        <begin position="1"/>
        <end position="74"/>
    </location>
</feature>
<reference evidence="4" key="1">
    <citation type="submission" date="2018-12" db="EMBL/GenBank/DDBJ databases">
        <title>The complete genome of Metarhizium rileyi, a key fungal pathogen of Lepidoptera.</title>
        <authorList>
            <person name="Binneck E."/>
            <person name="Lastra C.C.L."/>
            <person name="Sosa-Gomez D.R."/>
        </authorList>
    </citation>
    <scope>NUCLEOTIDE SEQUENCE [LARGE SCALE GENOMIC DNA]</scope>
    <source>
        <strain evidence="4">Cep018-CH2</strain>
    </source>
</reference>
<accession>A0A5C6GQH6</accession>
<evidence type="ECO:0000256" key="2">
    <source>
        <dbReference type="SAM" id="MobiDB-lite"/>
    </source>
</evidence>
<feature type="coiled-coil region" evidence="1">
    <location>
        <begin position="683"/>
        <end position="717"/>
    </location>
</feature>
<comment type="caution">
    <text evidence="3">The sequence shown here is derived from an EMBL/GenBank/DDBJ whole genome shotgun (WGS) entry which is preliminary data.</text>
</comment>
<feature type="region of interest" description="Disordered" evidence="2">
    <location>
        <begin position="281"/>
        <end position="338"/>
    </location>
</feature>
<feature type="compositionally biased region" description="Basic residues" evidence="2">
    <location>
        <begin position="503"/>
        <end position="523"/>
    </location>
</feature>
<dbReference type="EMBL" id="SBHS01000001">
    <property type="protein sequence ID" value="TWU79271.1"/>
    <property type="molecule type" value="Genomic_DNA"/>
</dbReference>
<dbReference type="AlphaFoldDB" id="A0A5C6GQH6"/>
<feature type="region of interest" description="Disordered" evidence="2">
    <location>
        <begin position="479"/>
        <end position="602"/>
    </location>
</feature>
<feature type="compositionally biased region" description="Pro residues" evidence="2">
    <location>
        <begin position="529"/>
        <end position="558"/>
    </location>
</feature>